<proteinExistence type="predicted"/>
<evidence type="ECO:0000313" key="1">
    <source>
        <dbReference type="EMBL" id="KAJ8869027.1"/>
    </source>
</evidence>
<sequence length="200" mass="22860">MSQKLQRCKFQPASFMHFEYSSDNQRIVTTTEFIEGLVHHTFSLKLKHSVKLPTEHAYEGPNCINDKKNEDLKKLNIYVHRSVTNLLCQLYVRLLLSVVKLTPPVTQYLGDGTVLQIRVALPDNSAVPLAEDEEGVHWPARMMCWLGGNQHTFRLAFLLGTTYTLTRLRLGRCCSLLLTLQDTNLTYSKLPPERSFGIPK</sequence>
<protein>
    <submittedName>
        <fullName evidence="1">Uncharacterized protein</fullName>
    </submittedName>
</protein>
<name>A0ABQ9GA51_9NEOP</name>
<reference evidence="1 2" key="1">
    <citation type="submission" date="2023-02" db="EMBL/GenBank/DDBJ databases">
        <title>LHISI_Scaffold_Assembly.</title>
        <authorList>
            <person name="Stuart O.P."/>
            <person name="Cleave R."/>
            <person name="Magrath M.J.L."/>
            <person name="Mikheyev A.S."/>
        </authorList>
    </citation>
    <scope>NUCLEOTIDE SEQUENCE [LARGE SCALE GENOMIC DNA]</scope>
    <source>
        <strain evidence="1">Daus_M_001</strain>
        <tissue evidence="1">Leg muscle</tissue>
    </source>
</reference>
<accession>A0ABQ9GA51</accession>
<dbReference type="Proteomes" id="UP001159363">
    <property type="component" value="Chromosome 13"/>
</dbReference>
<dbReference type="EMBL" id="JARBHB010000014">
    <property type="protein sequence ID" value="KAJ8869027.1"/>
    <property type="molecule type" value="Genomic_DNA"/>
</dbReference>
<comment type="caution">
    <text evidence="1">The sequence shown here is derived from an EMBL/GenBank/DDBJ whole genome shotgun (WGS) entry which is preliminary data.</text>
</comment>
<keyword evidence="2" id="KW-1185">Reference proteome</keyword>
<organism evidence="1 2">
    <name type="scientific">Dryococelus australis</name>
    <dbReference type="NCBI Taxonomy" id="614101"/>
    <lineage>
        <taxon>Eukaryota</taxon>
        <taxon>Metazoa</taxon>
        <taxon>Ecdysozoa</taxon>
        <taxon>Arthropoda</taxon>
        <taxon>Hexapoda</taxon>
        <taxon>Insecta</taxon>
        <taxon>Pterygota</taxon>
        <taxon>Neoptera</taxon>
        <taxon>Polyneoptera</taxon>
        <taxon>Phasmatodea</taxon>
        <taxon>Verophasmatodea</taxon>
        <taxon>Anareolatae</taxon>
        <taxon>Phasmatidae</taxon>
        <taxon>Eurycanthinae</taxon>
        <taxon>Dryococelus</taxon>
    </lineage>
</organism>
<evidence type="ECO:0000313" key="2">
    <source>
        <dbReference type="Proteomes" id="UP001159363"/>
    </source>
</evidence>
<gene>
    <name evidence="1" type="ORF">PR048_030573</name>
</gene>